<name>A0ABV9T8E2_9BACT</name>
<reference evidence="3" key="1">
    <citation type="journal article" date="2019" name="Int. J. Syst. Evol. Microbiol.">
        <title>The Global Catalogue of Microorganisms (GCM) 10K type strain sequencing project: providing services to taxonomists for standard genome sequencing and annotation.</title>
        <authorList>
            <consortium name="The Broad Institute Genomics Platform"/>
            <consortium name="The Broad Institute Genome Sequencing Center for Infectious Disease"/>
            <person name="Wu L."/>
            <person name="Ma J."/>
        </authorList>
    </citation>
    <scope>NUCLEOTIDE SEQUENCE [LARGE SCALE GENOMIC DNA]</scope>
    <source>
        <strain evidence="3">CGMCC 4.7466</strain>
    </source>
</reference>
<feature type="non-terminal residue" evidence="2">
    <location>
        <position position="105"/>
    </location>
</feature>
<gene>
    <name evidence="2" type="ORF">ACFPFU_25550</name>
</gene>
<proteinExistence type="predicted"/>
<comment type="caution">
    <text evidence="2">The sequence shown here is derived from an EMBL/GenBank/DDBJ whole genome shotgun (WGS) entry which is preliminary data.</text>
</comment>
<evidence type="ECO:0000256" key="1">
    <source>
        <dbReference type="SAM" id="SignalP"/>
    </source>
</evidence>
<feature type="signal peptide" evidence="1">
    <location>
        <begin position="1"/>
        <end position="20"/>
    </location>
</feature>
<evidence type="ECO:0000313" key="2">
    <source>
        <dbReference type="EMBL" id="MFC4875086.1"/>
    </source>
</evidence>
<dbReference type="EMBL" id="JBHSJJ010000036">
    <property type="protein sequence ID" value="MFC4875086.1"/>
    <property type="molecule type" value="Genomic_DNA"/>
</dbReference>
<dbReference type="InterPro" id="IPR011990">
    <property type="entry name" value="TPR-like_helical_dom_sf"/>
</dbReference>
<accession>A0ABV9T8E2</accession>
<keyword evidence="1" id="KW-0732">Signal</keyword>
<organism evidence="2 3">
    <name type="scientific">Negadavirga shengliensis</name>
    <dbReference type="NCBI Taxonomy" id="1389218"/>
    <lineage>
        <taxon>Bacteria</taxon>
        <taxon>Pseudomonadati</taxon>
        <taxon>Bacteroidota</taxon>
        <taxon>Cytophagia</taxon>
        <taxon>Cytophagales</taxon>
        <taxon>Cyclobacteriaceae</taxon>
        <taxon>Negadavirga</taxon>
    </lineage>
</organism>
<dbReference type="SUPFAM" id="SSF48452">
    <property type="entry name" value="TPR-like"/>
    <property type="match status" value="1"/>
</dbReference>
<evidence type="ECO:0000313" key="3">
    <source>
        <dbReference type="Proteomes" id="UP001595818"/>
    </source>
</evidence>
<protein>
    <submittedName>
        <fullName evidence="2">RagB/SusD family nutrient uptake outer membrane protein</fullName>
    </submittedName>
</protein>
<dbReference type="PROSITE" id="PS51257">
    <property type="entry name" value="PROKAR_LIPOPROTEIN"/>
    <property type="match status" value="1"/>
</dbReference>
<keyword evidence="3" id="KW-1185">Reference proteome</keyword>
<feature type="chain" id="PRO_5047028677" evidence="1">
    <location>
        <begin position="21"/>
        <end position="105"/>
    </location>
</feature>
<dbReference type="Proteomes" id="UP001595818">
    <property type="component" value="Unassembled WGS sequence"/>
</dbReference>
<sequence length="105" mass="12403">MKTYRIYFRLLMVSSFMLGACNDDFLERYPLDQVSNETFWNTENDLATYNNYFYHLAQNDVNIPILLGHHNGFDSQLASYLHLDGFADNLAPNHERHRPFQQVRA</sequence>